<gene>
    <name evidence="1" type="ORF">DPV93_04830</name>
</gene>
<comment type="caution">
    <text evidence="1">The sequence shown here is derived from an EMBL/GenBank/DDBJ whole genome shotgun (WGS) entry which is preliminary data.</text>
</comment>
<evidence type="ECO:0000313" key="1">
    <source>
        <dbReference type="EMBL" id="RDE72609.1"/>
    </source>
</evidence>
<dbReference type="AlphaFoldDB" id="A0A369YCT8"/>
<accession>A0A369YCT8</accession>
<organism evidence="1 2">
    <name type="scientific">Haemophilus sputorum</name>
    <dbReference type="NCBI Taxonomy" id="1078480"/>
    <lineage>
        <taxon>Bacteria</taxon>
        <taxon>Pseudomonadati</taxon>
        <taxon>Pseudomonadota</taxon>
        <taxon>Gammaproteobacteria</taxon>
        <taxon>Pasteurellales</taxon>
        <taxon>Pasteurellaceae</taxon>
        <taxon>Haemophilus</taxon>
    </lineage>
</organism>
<proteinExistence type="predicted"/>
<sequence length="127" mass="14301">MDTHIKKFSEVKTHPSRALQAWQILVSSAMNRQTQTYKSLSTHMFGNTASGILGPILGYIAHYCNQNNLPPLTVIVVNSKTGLPGDEIPVSEDLNALREKVYDFDWFDIYPPTEEDLKKANDNAKYS</sequence>
<reference evidence="1 2" key="1">
    <citation type="submission" date="2018-05" db="EMBL/GenBank/DDBJ databases">
        <title>Draft Genome Sequences for a Diverse set of 7 Haemophilus Species.</title>
        <authorList>
            <person name="Nichols M."/>
            <person name="Topaz N."/>
            <person name="Wang X."/>
            <person name="Wang X."/>
            <person name="Boxrud D."/>
        </authorList>
    </citation>
    <scope>NUCLEOTIDE SEQUENCE [LARGE SCALE GENOMIC DNA]</scope>
    <source>
        <strain evidence="1 2">C2002001239</strain>
    </source>
</reference>
<protein>
    <submittedName>
        <fullName evidence="1">Uncharacterized protein</fullName>
    </submittedName>
</protein>
<dbReference type="RefSeq" id="WP_111402615.1">
    <property type="nucleotide sequence ID" value="NZ_QEPN01000003.1"/>
</dbReference>
<name>A0A369YCT8_9PAST</name>
<dbReference type="EMBL" id="QEPN01000003">
    <property type="protein sequence ID" value="RDE72609.1"/>
    <property type="molecule type" value="Genomic_DNA"/>
</dbReference>
<evidence type="ECO:0000313" key="2">
    <source>
        <dbReference type="Proteomes" id="UP000253872"/>
    </source>
</evidence>
<dbReference type="Proteomes" id="UP000253872">
    <property type="component" value="Unassembled WGS sequence"/>
</dbReference>